<name>A0A248VJG9_9BURK</name>
<accession>A0A248VJG9</accession>
<dbReference type="InterPro" id="IPR019080">
    <property type="entry name" value="YqaJ_viral_recombinase"/>
</dbReference>
<dbReference type="GO" id="GO:0004519">
    <property type="term" value="F:endonuclease activity"/>
    <property type="evidence" value="ECO:0007669"/>
    <property type="project" value="UniProtKB-KW"/>
</dbReference>
<dbReference type="PANTHER" id="PTHR46609:SF6">
    <property type="entry name" value="EXONUCLEASE, PHAGE-TYPE_RECB, C-TERMINAL DOMAIN-CONTAINING PROTEIN-RELATED"/>
    <property type="match status" value="1"/>
</dbReference>
<organism evidence="2 3">
    <name type="scientific">Paraburkholderia aromaticivorans</name>
    <dbReference type="NCBI Taxonomy" id="2026199"/>
    <lineage>
        <taxon>Bacteria</taxon>
        <taxon>Pseudomonadati</taxon>
        <taxon>Pseudomonadota</taxon>
        <taxon>Betaproteobacteria</taxon>
        <taxon>Burkholderiales</taxon>
        <taxon>Burkholderiaceae</taxon>
        <taxon>Paraburkholderia</taxon>
    </lineage>
</organism>
<feature type="domain" description="YqaJ viral recombinase" evidence="1">
    <location>
        <begin position="30"/>
        <end position="170"/>
    </location>
</feature>
<dbReference type="InterPro" id="IPR051703">
    <property type="entry name" value="NF-kappa-B_Signaling_Reg"/>
</dbReference>
<keyword evidence="2" id="KW-0378">Hydrolase</keyword>
<dbReference type="InterPro" id="IPR011335">
    <property type="entry name" value="Restrct_endonuc-II-like"/>
</dbReference>
<dbReference type="RefSeq" id="WP_095419026.1">
    <property type="nucleotide sequence ID" value="NZ_CP022989.1"/>
</dbReference>
<sequence>MSNAIRADKHIKNQPALRLVSTRGLDRESWLEVRMGGIGGSDAAAAVGLNPYKSMLELWLEKTGRDATLEKPDPNDTTHPTYWGTLLEPIVAAAYTKQTGNRVRKVNAVLQHPTVGYMLANLDREIVGATGIHILECKTAGEFGSRLWRDGVPEYVQIQVQHQLAVTGKQAADVAVLLCGQKLDVHRIDRDEELIARLIELEARFWQYVQTDTPPPADGSESADRALRCLFPRDAGTTVDFSDDRSLSTAFAEFVTVRAEIETREQLEATLKQTLQEAMGEASRAIFEAGEVSFKRSKDSSGVDLKKLLDDHPELQQQYAITKPGSRRFLVSV</sequence>
<dbReference type="OrthoDB" id="46225at2"/>
<proteinExistence type="predicted"/>
<evidence type="ECO:0000259" key="1">
    <source>
        <dbReference type="Pfam" id="PF09588"/>
    </source>
</evidence>
<dbReference type="AlphaFoldDB" id="A0A248VJG9"/>
<dbReference type="InterPro" id="IPR011604">
    <property type="entry name" value="PDDEXK-like_dom_sf"/>
</dbReference>
<dbReference type="NCBIfam" id="TIGR03033">
    <property type="entry name" value="phage_rel_nuc"/>
    <property type="match status" value="1"/>
</dbReference>
<dbReference type="EMBL" id="CP022989">
    <property type="protein sequence ID" value="ASV99002.1"/>
    <property type="molecule type" value="Genomic_DNA"/>
</dbReference>
<keyword evidence="2" id="KW-0255">Endonuclease</keyword>
<dbReference type="KEGG" id="parb:CJU94_13060"/>
<dbReference type="Pfam" id="PF09588">
    <property type="entry name" value="YqaJ"/>
    <property type="match status" value="1"/>
</dbReference>
<dbReference type="PANTHER" id="PTHR46609">
    <property type="entry name" value="EXONUCLEASE, PHAGE-TYPE/RECB, C-TERMINAL DOMAIN-CONTAINING PROTEIN"/>
    <property type="match status" value="1"/>
</dbReference>
<reference evidence="2 3" key="1">
    <citation type="submission" date="2017-08" db="EMBL/GenBank/DDBJ databases">
        <title>Identification and genetic characteristics of simultaneous BTEX- and naphthalene-degrading Paraburkholderia sp. BN5 isolated from petroleum-contaminated soil.</title>
        <authorList>
            <person name="Lee Y."/>
            <person name="Jeon C.O."/>
        </authorList>
    </citation>
    <scope>NUCLEOTIDE SEQUENCE [LARGE SCALE GENOMIC DNA]</scope>
    <source>
        <strain evidence="2 3">BN5</strain>
    </source>
</reference>
<keyword evidence="2" id="KW-0540">Nuclease</keyword>
<dbReference type="SUPFAM" id="SSF52980">
    <property type="entry name" value="Restriction endonuclease-like"/>
    <property type="match status" value="1"/>
</dbReference>
<evidence type="ECO:0000313" key="3">
    <source>
        <dbReference type="Proteomes" id="UP000215158"/>
    </source>
</evidence>
<dbReference type="Proteomes" id="UP000215158">
    <property type="component" value="Chromosome 1"/>
</dbReference>
<protein>
    <submittedName>
        <fullName evidence="2">Endonuclease</fullName>
    </submittedName>
</protein>
<dbReference type="InterPro" id="IPR017482">
    <property type="entry name" value="Lambda-type_endonuclease"/>
</dbReference>
<gene>
    <name evidence="2" type="ORF">CJU94_13060</name>
</gene>
<dbReference type="Gene3D" id="3.90.320.10">
    <property type="match status" value="1"/>
</dbReference>
<keyword evidence="3" id="KW-1185">Reference proteome</keyword>
<evidence type="ECO:0000313" key="2">
    <source>
        <dbReference type="EMBL" id="ASV99002.1"/>
    </source>
</evidence>